<dbReference type="PROSITE" id="PS50118">
    <property type="entry name" value="HMG_BOX_2"/>
    <property type="match status" value="1"/>
</dbReference>
<dbReference type="WBParaSite" id="L893_g33362.t1">
    <property type="protein sequence ID" value="L893_g33362.t1"/>
    <property type="gene ID" value="L893_g33362"/>
</dbReference>
<name>A0A1I8A6J9_9BILA</name>
<feature type="coiled-coil region" evidence="5">
    <location>
        <begin position="93"/>
        <end position="124"/>
    </location>
</feature>
<dbReference type="Gene3D" id="1.10.30.10">
    <property type="entry name" value="High mobility group box domain"/>
    <property type="match status" value="2"/>
</dbReference>
<dbReference type="InterPro" id="IPR051762">
    <property type="entry name" value="UBF1"/>
</dbReference>
<dbReference type="GO" id="GO:0005634">
    <property type="term" value="C:nucleus"/>
    <property type="evidence" value="ECO:0007669"/>
    <property type="project" value="UniProtKB-SubCell"/>
</dbReference>
<keyword evidence="2 4" id="KW-0238">DNA-binding</keyword>
<comment type="subcellular location">
    <subcellularLocation>
        <location evidence="1">Nucleus</location>
    </subcellularLocation>
</comment>
<dbReference type="InterPro" id="IPR036910">
    <property type="entry name" value="HMG_box_dom_sf"/>
</dbReference>
<feature type="domain" description="HMG box" evidence="6">
    <location>
        <begin position="129"/>
        <end position="191"/>
    </location>
</feature>
<dbReference type="PANTHER" id="PTHR46318">
    <property type="entry name" value="UPSTREAM BINDING TRANSCRIPTION FACTOR"/>
    <property type="match status" value="1"/>
</dbReference>
<reference evidence="8" key="1">
    <citation type="submission" date="2016-11" db="UniProtKB">
        <authorList>
            <consortium name="WormBaseParasite"/>
        </authorList>
    </citation>
    <scope>IDENTIFICATION</scope>
</reference>
<evidence type="ECO:0000259" key="6">
    <source>
        <dbReference type="PROSITE" id="PS50118"/>
    </source>
</evidence>
<dbReference type="Proteomes" id="UP000095287">
    <property type="component" value="Unplaced"/>
</dbReference>
<evidence type="ECO:0000256" key="1">
    <source>
        <dbReference type="ARBA" id="ARBA00004123"/>
    </source>
</evidence>
<dbReference type="AlphaFoldDB" id="A0A1I8A6J9"/>
<dbReference type="InterPro" id="IPR009071">
    <property type="entry name" value="HMG_box_dom"/>
</dbReference>
<keyword evidence="3 4" id="KW-0539">Nucleus</keyword>
<feature type="coiled-coil region" evidence="5">
    <location>
        <begin position="162"/>
        <end position="193"/>
    </location>
</feature>
<feature type="DNA-binding region" description="HMG box" evidence="4">
    <location>
        <begin position="129"/>
        <end position="191"/>
    </location>
</feature>
<evidence type="ECO:0000256" key="3">
    <source>
        <dbReference type="ARBA" id="ARBA00023242"/>
    </source>
</evidence>
<evidence type="ECO:0000256" key="5">
    <source>
        <dbReference type="SAM" id="Coils"/>
    </source>
</evidence>
<evidence type="ECO:0000313" key="7">
    <source>
        <dbReference type="Proteomes" id="UP000095287"/>
    </source>
</evidence>
<organism evidence="7 8">
    <name type="scientific">Steinernema glaseri</name>
    <dbReference type="NCBI Taxonomy" id="37863"/>
    <lineage>
        <taxon>Eukaryota</taxon>
        <taxon>Metazoa</taxon>
        <taxon>Ecdysozoa</taxon>
        <taxon>Nematoda</taxon>
        <taxon>Chromadorea</taxon>
        <taxon>Rhabditida</taxon>
        <taxon>Tylenchina</taxon>
        <taxon>Panagrolaimomorpha</taxon>
        <taxon>Strongyloidoidea</taxon>
        <taxon>Steinernematidae</taxon>
        <taxon>Steinernema</taxon>
    </lineage>
</organism>
<dbReference type="SUPFAM" id="SSF47095">
    <property type="entry name" value="HMG-box"/>
    <property type="match status" value="2"/>
</dbReference>
<evidence type="ECO:0000256" key="4">
    <source>
        <dbReference type="PROSITE-ProRule" id="PRU00267"/>
    </source>
</evidence>
<keyword evidence="5" id="KW-0175">Coiled coil</keyword>
<evidence type="ECO:0000313" key="8">
    <source>
        <dbReference type="WBParaSite" id="L893_g33362.t1"/>
    </source>
</evidence>
<keyword evidence="7" id="KW-1185">Reference proteome</keyword>
<evidence type="ECO:0000256" key="2">
    <source>
        <dbReference type="ARBA" id="ARBA00023125"/>
    </source>
</evidence>
<accession>A0A1I8A6J9</accession>
<proteinExistence type="predicted"/>
<dbReference type="SMART" id="SM00398">
    <property type="entry name" value="HMG"/>
    <property type="match status" value="1"/>
</dbReference>
<sequence length="193" mass="22160">MSTIHLLRNLSLSARRAATAHKRLPKGFNRPSAMAVFIQNEAKNKTTAGSPVALFTAAKDKWNSLSDVDKKKYKDEAIKIGQQRRQEFEKLPVSQQEDMIRESLEQKERLAKNAKIREQRREREAKGYPKLPPNAFALYVKKQLTGQAFNTDRMGELAKAWKTMAKEEKSVFEKEAEHLKKEYEAAKAKIDNN</sequence>
<protein>
    <submittedName>
        <fullName evidence="8">HMG box domain-containing protein</fullName>
    </submittedName>
</protein>
<dbReference type="GO" id="GO:0003677">
    <property type="term" value="F:DNA binding"/>
    <property type="evidence" value="ECO:0007669"/>
    <property type="project" value="UniProtKB-UniRule"/>
</dbReference>